<dbReference type="SUPFAM" id="SSF52499">
    <property type="entry name" value="Isochorismatase-like hydrolases"/>
    <property type="match status" value="1"/>
</dbReference>
<dbReference type="InterPro" id="IPR036380">
    <property type="entry name" value="Isochorismatase-like_sf"/>
</dbReference>
<gene>
    <name evidence="2" type="ORF">SAMN00017477_1922</name>
</gene>
<accession>A0A1W1VFW9</accession>
<reference evidence="3" key="1">
    <citation type="submission" date="2017-04" db="EMBL/GenBank/DDBJ databases">
        <authorList>
            <person name="Varghese N."/>
            <person name="Submissions S."/>
        </authorList>
    </citation>
    <scope>NUCLEOTIDE SEQUENCE [LARGE SCALE GENOMIC DNA]</scope>
    <source>
        <strain evidence="3">DSM 20463</strain>
    </source>
</reference>
<keyword evidence="3" id="KW-1185">Reference proteome</keyword>
<dbReference type="EMBL" id="FWWR01000014">
    <property type="protein sequence ID" value="SMB92287.1"/>
    <property type="molecule type" value="Genomic_DNA"/>
</dbReference>
<dbReference type="Pfam" id="PF00857">
    <property type="entry name" value="Isochorismatase"/>
    <property type="match status" value="1"/>
</dbReference>
<dbReference type="STRING" id="573058.SAMN00017477_1922"/>
<evidence type="ECO:0000313" key="3">
    <source>
        <dbReference type="Proteomes" id="UP000192368"/>
    </source>
</evidence>
<dbReference type="InterPro" id="IPR050993">
    <property type="entry name" value="Isochorismatase_domain"/>
</dbReference>
<sequence length="183" mass="20626">MKNFNIDREQALFLFIDVQDKLLKAIANREDVLKNTKILAKMADIMKLESIFTAQYPKGLGFNNEELKAILPDAKEFPKTTFSCMLDEAFVEELKKTNKKQIVLSGIEAHICVLLTARDLIANGYEVFIASDAIGSRSEFNYNNALQMLNEMGCVVTNTETIMFDLNSISGTDEFKAVQKLII</sequence>
<dbReference type="AlphaFoldDB" id="A0A1W1VFW9"/>
<protein>
    <submittedName>
        <fullName evidence="2">Isochorismate hydrolase</fullName>
    </submittedName>
</protein>
<evidence type="ECO:0000259" key="1">
    <source>
        <dbReference type="Pfam" id="PF00857"/>
    </source>
</evidence>
<dbReference type="PANTHER" id="PTHR14119:SF3">
    <property type="entry name" value="ISOCHORISMATASE DOMAIN-CONTAINING PROTEIN 2"/>
    <property type="match status" value="1"/>
</dbReference>
<dbReference type="OrthoDB" id="9789777at2"/>
<dbReference type="RefSeq" id="WP_084231442.1">
    <property type="nucleotide sequence ID" value="NZ_FWWR01000014.1"/>
</dbReference>
<dbReference type="Proteomes" id="UP000192368">
    <property type="component" value="Unassembled WGS sequence"/>
</dbReference>
<dbReference type="CDD" id="cd01012">
    <property type="entry name" value="YcaC_related"/>
    <property type="match status" value="1"/>
</dbReference>
<dbReference type="Gene3D" id="3.40.50.850">
    <property type="entry name" value="Isochorismatase-like"/>
    <property type="match status" value="1"/>
</dbReference>
<evidence type="ECO:0000313" key="2">
    <source>
        <dbReference type="EMBL" id="SMB92287.1"/>
    </source>
</evidence>
<organism evidence="2 3">
    <name type="scientific">Peptoniphilus asaccharolyticus DSM 20463</name>
    <dbReference type="NCBI Taxonomy" id="573058"/>
    <lineage>
        <taxon>Bacteria</taxon>
        <taxon>Bacillati</taxon>
        <taxon>Bacillota</taxon>
        <taxon>Tissierellia</taxon>
        <taxon>Tissierellales</taxon>
        <taxon>Peptoniphilaceae</taxon>
        <taxon>Peptoniphilus</taxon>
    </lineage>
</organism>
<keyword evidence="2" id="KW-0378">Hydrolase</keyword>
<dbReference type="GO" id="GO:0016787">
    <property type="term" value="F:hydrolase activity"/>
    <property type="evidence" value="ECO:0007669"/>
    <property type="project" value="UniProtKB-KW"/>
</dbReference>
<dbReference type="PANTHER" id="PTHR14119">
    <property type="entry name" value="HYDROLASE"/>
    <property type="match status" value="1"/>
</dbReference>
<dbReference type="InterPro" id="IPR000868">
    <property type="entry name" value="Isochorismatase-like_dom"/>
</dbReference>
<feature type="domain" description="Isochorismatase-like" evidence="1">
    <location>
        <begin position="12"/>
        <end position="160"/>
    </location>
</feature>
<proteinExistence type="predicted"/>
<name>A0A1W1VFW9_PEPAS</name>